<feature type="non-terminal residue" evidence="3">
    <location>
        <position position="1"/>
    </location>
</feature>
<dbReference type="Proteomes" id="UP000728032">
    <property type="component" value="Unassembled WGS sequence"/>
</dbReference>
<dbReference type="Gene3D" id="2.20.70.10">
    <property type="match status" value="1"/>
</dbReference>
<accession>A0A7R9MS53</accession>
<proteinExistence type="predicted"/>
<feature type="region of interest" description="Disordered" evidence="1">
    <location>
        <begin position="1"/>
        <end position="34"/>
    </location>
</feature>
<keyword evidence="4" id="KW-1185">Reference proteome</keyword>
<evidence type="ECO:0000256" key="1">
    <source>
        <dbReference type="SAM" id="MobiDB-lite"/>
    </source>
</evidence>
<reference evidence="3" key="1">
    <citation type="submission" date="2020-11" db="EMBL/GenBank/DDBJ databases">
        <authorList>
            <person name="Tran Van P."/>
        </authorList>
    </citation>
    <scope>NUCLEOTIDE SEQUENCE</scope>
</reference>
<feature type="domain" description="WW" evidence="2">
    <location>
        <begin position="146"/>
        <end position="179"/>
    </location>
</feature>
<protein>
    <recommendedName>
        <fullName evidence="2">WW domain-containing protein</fullName>
    </recommendedName>
</protein>
<organism evidence="3">
    <name type="scientific">Oppiella nova</name>
    <dbReference type="NCBI Taxonomy" id="334625"/>
    <lineage>
        <taxon>Eukaryota</taxon>
        <taxon>Metazoa</taxon>
        <taxon>Ecdysozoa</taxon>
        <taxon>Arthropoda</taxon>
        <taxon>Chelicerata</taxon>
        <taxon>Arachnida</taxon>
        <taxon>Acari</taxon>
        <taxon>Acariformes</taxon>
        <taxon>Sarcoptiformes</taxon>
        <taxon>Oribatida</taxon>
        <taxon>Brachypylina</taxon>
        <taxon>Oppioidea</taxon>
        <taxon>Oppiidae</taxon>
        <taxon>Oppiella</taxon>
    </lineage>
</organism>
<dbReference type="SMART" id="SM00456">
    <property type="entry name" value="WW"/>
    <property type="match status" value="2"/>
</dbReference>
<evidence type="ECO:0000313" key="3">
    <source>
        <dbReference type="EMBL" id="CAD7664705.1"/>
    </source>
</evidence>
<dbReference type="InterPro" id="IPR036020">
    <property type="entry name" value="WW_dom_sf"/>
</dbReference>
<dbReference type="EMBL" id="CAJPVJ010040389">
    <property type="protein sequence ID" value="CAG2181842.1"/>
    <property type="molecule type" value="Genomic_DNA"/>
</dbReference>
<dbReference type="AlphaFoldDB" id="A0A7R9MS53"/>
<dbReference type="PROSITE" id="PS50020">
    <property type="entry name" value="WW_DOMAIN_2"/>
    <property type="match status" value="1"/>
</dbReference>
<sequence>MTSHSEENLTDSSSTSLSTTPNTSVVSDSSSLPKPKSRIWRKFIKNDNKYDLTSNDSTTDVNSDECKASLHSCPPTLPTLPKGWTRKHNENTKELYFINNKTNEKSHVQRDSFRDSLTDSPVSPLFCDSGELFSWEEIEKVDHISIAAQNAWFCKLDENGRLYFFEENGHESYWELPDLNTNDDFDV</sequence>
<feature type="compositionally biased region" description="Low complexity" evidence="1">
    <location>
        <begin position="10"/>
        <end position="27"/>
    </location>
</feature>
<evidence type="ECO:0000313" key="4">
    <source>
        <dbReference type="Proteomes" id="UP000728032"/>
    </source>
</evidence>
<gene>
    <name evidence="3" type="ORF">ONB1V03_LOCUS21263</name>
</gene>
<name>A0A7R9MS53_9ACAR</name>
<dbReference type="EMBL" id="OC955214">
    <property type="protein sequence ID" value="CAD7664705.1"/>
    <property type="molecule type" value="Genomic_DNA"/>
</dbReference>
<dbReference type="SUPFAM" id="SSF51045">
    <property type="entry name" value="WW domain"/>
    <property type="match status" value="1"/>
</dbReference>
<evidence type="ECO:0000259" key="2">
    <source>
        <dbReference type="PROSITE" id="PS50020"/>
    </source>
</evidence>
<dbReference type="InterPro" id="IPR001202">
    <property type="entry name" value="WW_dom"/>
</dbReference>